<name>A0A418SDA7_9RHOB</name>
<dbReference type="Proteomes" id="UP000283786">
    <property type="component" value="Chromosome"/>
</dbReference>
<sequence>MSQEQDETELIADFWWYPLSWGDTLSNHDWIPLYINRLLTSNFVAYAVAEGRRADIGTALILWSESFKQDPAGTLPDDDVQLAQIARFGADLQGWREARAGVLHGWQSVTIEEDAVPGRRRGGRLGHPVIAEIAADMHQRKAGRDQAREAGRSATLRSRVRKKLAAMRVPKALRESDQVVHAVAGFLEKSRLYCTEENVRVALEEAVGLAPNVHHLGARGGSVE</sequence>
<evidence type="ECO:0000313" key="2">
    <source>
        <dbReference type="Proteomes" id="UP000283786"/>
    </source>
</evidence>
<evidence type="ECO:0008006" key="3">
    <source>
        <dbReference type="Google" id="ProtNLM"/>
    </source>
</evidence>
<dbReference type="KEGG" id="palw:PSAL_005830"/>
<protein>
    <recommendedName>
        <fullName evidence="3">DUF1376 domain-containing protein</fullName>
    </recommendedName>
</protein>
<organism evidence="1 2">
    <name type="scientific">Pseudooceanicola algae</name>
    <dbReference type="NCBI Taxonomy" id="1537215"/>
    <lineage>
        <taxon>Bacteria</taxon>
        <taxon>Pseudomonadati</taxon>
        <taxon>Pseudomonadota</taxon>
        <taxon>Alphaproteobacteria</taxon>
        <taxon>Rhodobacterales</taxon>
        <taxon>Paracoccaceae</taxon>
        <taxon>Pseudooceanicola</taxon>
    </lineage>
</organism>
<proteinExistence type="predicted"/>
<dbReference type="AlphaFoldDB" id="A0A418SDA7"/>
<evidence type="ECO:0000313" key="1">
    <source>
        <dbReference type="EMBL" id="QPM89367.1"/>
    </source>
</evidence>
<reference evidence="1 2" key="1">
    <citation type="submission" date="2020-08" db="EMBL/GenBank/DDBJ databases">
        <title>Genome sequence of Rhodobacteraceae bacterium Lw-13e.</title>
        <authorList>
            <person name="Poehlein A."/>
            <person name="Wolter L."/>
            <person name="Daniel R."/>
            <person name="Brinkhoff T."/>
        </authorList>
    </citation>
    <scope>NUCLEOTIDE SEQUENCE [LARGE SCALE GENOMIC DNA]</scope>
    <source>
        <strain evidence="1 2">Lw-13e</strain>
    </source>
</reference>
<accession>A0A418SDA7</accession>
<dbReference type="EMBL" id="CP060436">
    <property type="protein sequence ID" value="QPM89367.1"/>
    <property type="molecule type" value="Genomic_DNA"/>
</dbReference>
<keyword evidence="2" id="KW-1185">Reference proteome</keyword>
<gene>
    <name evidence="1" type="ORF">PSAL_005830</name>
</gene>
<dbReference type="RefSeq" id="WP_231388592.1">
    <property type="nucleotide sequence ID" value="NZ_CP060436.1"/>
</dbReference>